<evidence type="ECO:0000256" key="5">
    <source>
        <dbReference type="ARBA" id="ARBA00023136"/>
    </source>
</evidence>
<dbReference type="GO" id="GO:0005886">
    <property type="term" value="C:plasma membrane"/>
    <property type="evidence" value="ECO:0007669"/>
    <property type="project" value="UniProtKB-SubCell"/>
</dbReference>
<dbReference type="AlphaFoldDB" id="A0A1M7STQ7"/>
<keyword evidence="9" id="KW-1185">Reference proteome</keyword>
<dbReference type="EMBL" id="FRDI01000004">
    <property type="protein sequence ID" value="SHN61895.1"/>
    <property type="molecule type" value="Genomic_DNA"/>
</dbReference>
<evidence type="ECO:0000256" key="3">
    <source>
        <dbReference type="ARBA" id="ARBA00022519"/>
    </source>
</evidence>
<comment type="subcellular location">
    <subcellularLocation>
        <location evidence="1">Cell inner membrane</location>
    </subcellularLocation>
</comment>
<dbReference type="STRING" id="1121455.SAMN02745728_01277"/>
<keyword evidence="5 7" id="KW-0472">Membrane</keyword>
<keyword evidence="6 8" id="KW-0012">Acyltransferase</keyword>
<keyword evidence="7" id="KW-1133">Transmembrane helix</keyword>
<keyword evidence="2" id="KW-1003">Cell membrane</keyword>
<dbReference type="CDD" id="cd07984">
    <property type="entry name" value="LPLAT_LABLAT-like"/>
    <property type="match status" value="1"/>
</dbReference>
<organism evidence="8 9">
    <name type="scientific">Desulfovibrio litoralis DSM 11393</name>
    <dbReference type="NCBI Taxonomy" id="1121455"/>
    <lineage>
        <taxon>Bacteria</taxon>
        <taxon>Pseudomonadati</taxon>
        <taxon>Thermodesulfobacteriota</taxon>
        <taxon>Desulfovibrionia</taxon>
        <taxon>Desulfovibrionales</taxon>
        <taxon>Desulfovibrionaceae</taxon>
        <taxon>Desulfovibrio</taxon>
    </lineage>
</organism>
<keyword evidence="4 8" id="KW-0808">Transferase</keyword>
<name>A0A1M7STQ7_9BACT</name>
<evidence type="ECO:0000256" key="7">
    <source>
        <dbReference type="SAM" id="Phobius"/>
    </source>
</evidence>
<proteinExistence type="predicted"/>
<sequence>MSKRWSSKSLGSRFQHAVFYYSIAWGGWFLAYCLLYCVVFWYSLFPNIQRRSYPYLKRRFPNVGSFTLWTHTLRLYLTFGKILVDRARAGILKYCEVKGTKNDEEKLKAIIAEGNGVILLSAHIGCWQLALTSLSLLSKTPAHIVMYQDNEDNDKHYHEHSGTTSPFSVINPQDGITGSLEMFTALNKGHIVGFLGDRLFGSIKHTIKAKLLNGDILIPKTPFMLAATTGAPIVVWFAHRTGIGQGEIHISKVLRIPKGAGRNLQEKFAQDYVALLEVEIQKYPYQFFNFFNIWELP</sequence>
<dbReference type="RefSeq" id="WP_178139324.1">
    <property type="nucleotide sequence ID" value="NZ_FRDI01000004.1"/>
</dbReference>
<evidence type="ECO:0000256" key="6">
    <source>
        <dbReference type="ARBA" id="ARBA00023315"/>
    </source>
</evidence>
<dbReference type="PANTHER" id="PTHR30606:SF10">
    <property type="entry name" value="PHOSPHATIDYLINOSITOL MANNOSIDE ACYLTRANSFERASE"/>
    <property type="match status" value="1"/>
</dbReference>
<keyword evidence="7" id="KW-0812">Transmembrane</keyword>
<dbReference type="InterPro" id="IPR004960">
    <property type="entry name" value="LipA_acyltrans"/>
</dbReference>
<evidence type="ECO:0000313" key="9">
    <source>
        <dbReference type="Proteomes" id="UP000186469"/>
    </source>
</evidence>
<evidence type="ECO:0000256" key="2">
    <source>
        <dbReference type="ARBA" id="ARBA00022475"/>
    </source>
</evidence>
<reference evidence="8 9" key="1">
    <citation type="submission" date="2016-12" db="EMBL/GenBank/DDBJ databases">
        <authorList>
            <person name="Song W.-J."/>
            <person name="Kurnit D.M."/>
        </authorList>
    </citation>
    <scope>NUCLEOTIDE SEQUENCE [LARGE SCALE GENOMIC DNA]</scope>
    <source>
        <strain evidence="8 9">DSM 11393</strain>
    </source>
</reference>
<dbReference type="PANTHER" id="PTHR30606">
    <property type="entry name" value="LIPID A BIOSYNTHESIS LAUROYL ACYLTRANSFERASE"/>
    <property type="match status" value="1"/>
</dbReference>
<feature type="transmembrane region" description="Helical" evidence="7">
    <location>
        <begin position="20"/>
        <end position="43"/>
    </location>
</feature>
<keyword evidence="3" id="KW-0997">Cell inner membrane</keyword>
<dbReference type="GO" id="GO:0016746">
    <property type="term" value="F:acyltransferase activity"/>
    <property type="evidence" value="ECO:0007669"/>
    <property type="project" value="UniProtKB-KW"/>
</dbReference>
<dbReference type="GO" id="GO:0009247">
    <property type="term" value="P:glycolipid biosynthetic process"/>
    <property type="evidence" value="ECO:0007669"/>
    <property type="project" value="UniProtKB-ARBA"/>
</dbReference>
<dbReference type="Pfam" id="PF03279">
    <property type="entry name" value="Lip_A_acyltrans"/>
    <property type="match status" value="1"/>
</dbReference>
<dbReference type="Proteomes" id="UP000186469">
    <property type="component" value="Unassembled WGS sequence"/>
</dbReference>
<evidence type="ECO:0000256" key="4">
    <source>
        <dbReference type="ARBA" id="ARBA00022679"/>
    </source>
</evidence>
<accession>A0A1M7STQ7</accession>
<gene>
    <name evidence="8" type="ORF">SAMN02745728_01277</name>
</gene>
<evidence type="ECO:0000256" key="1">
    <source>
        <dbReference type="ARBA" id="ARBA00004533"/>
    </source>
</evidence>
<protein>
    <submittedName>
        <fullName evidence="8">Predicted acyltransferase, LPLAT superfamily</fullName>
    </submittedName>
</protein>
<evidence type="ECO:0000313" key="8">
    <source>
        <dbReference type="EMBL" id="SHN61895.1"/>
    </source>
</evidence>